<evidence type="ECO:0000259" key="5">
    <source>
        <dbReference type="PROSITE" id="PS50048"/>
    </source>
</evidence>
<dbReference type="Gene3D" id="4.10.240.10">
    <property type="entry name" value="Zn(2)-C6 fungal-type DNA-binding domain"/>
    <property type="match status" value="1"/>
</dbReference>
<dbReference type="OrthoDB" id="3031538at2759"/>
<dbReference type="GO" id="GO:0003677">
    <property type="term" value="F:DNA binding"/>
    <property type="evidence" value="ECO:0007669"/>
    <property type="project" value="UniProtKB-KW"/>
</dbReference>
<dbReference type="CDD" id="cd00067">
    <property type="entry name" value="GAL4"/>
    <property type="match status" value="1"/>
</dbReference>
<dbReference type="PROSITE" id="PS50048">
    <property type="entry name" value="ZN2_CY6_FUNGAL_2"/>
    <property type="match status" value="1"/>
</dbReference>
<dbReference type="PANTHER" id="PTHR47784:SF9">
    <property type="entry name" value="ZN(II)2CYS6 TRANSCRIPTION FACTOR (EUROFUNG)"/>
    <property type="match status" value="1"/>
</dbReference>
<organism evidence="6 7">
    <name type="scientific">Aspergillus carbonarius (strain ITEM 5010)</name>
    <dbReference type="NCBI Taxonomy" id="602072"/>
    <lineage>
        <taxon>Eukaryota</taxon>
        <taxon>Fungi</taxon>
        <taxon>Dikarya</taxon>
        <taxon>Ascomycota</taxon>
        <taxon>Pezizomycotina</taxon>
        <taxon>Eurotiomycetes</taxon>
        <taxon>Eurotiomycetidae</taxon>
        <taxon>Eurotiales</taxon>
        <taxon>Aspergillaceae</taxon>
        <taxon>Aspergillus</taxon>
        <taxon>Aspergillus subgen. Circumdati</taxon>
    </lineage>
</organism>
<evidence type="ECO:0000313" key="7">
    <source>
        <dbReference type="Proteomes" id="UP000188318"/>
    </source>
</evidence>
<protein>
    <recommendedName>
        <fullName evidence="5">Zn(2)-C6 fungal-type domain-containing protein</fullName>
    </recommendedName>
</protein>
<gene>
    <name evidence="6" type="ORF">ASPCADRAFT_132337</name>
</gene>
<dbReference type="OMA" id="CGNCKIR"/>
<evidence type="ECO:0000256" key="1">
    <source>
        <dbReference type="ARBA" id="ARBA00023015"/>
    </source>
</evidence>
<dbReference type="InterPro" id="IPR001138">
    <property type="entry name" value="Zn2Cys6_DnaBD"/>
</dbReference>
<dbReference type="AlphaFoldDB" id="A0A1R3RHR2"/>
<dbReference type="SMART" id="SM00066">
    <property type="entry name" value="GAL4"/>
    <property type="match status" value="1"/>
</dbReference>
<dbReference type="Pfam" id="PF00172">
    <property type="entry name" value="Zn_clus"/>
    <property type="match status" value="1"/>
</dbReference>
<evidence type="ECO:0000313" key="6">
    <source>
        <dbReference type="EMBL" id="OOF94017.1"/>
    </source>
</evidence>
<dbReference type="VEuPathDB" id="FungiDB:ASPCADRAFT_132337"/>
<keyword evidence="1" id="KW-0805">Transcription regulation</keyword>
<keyword evidence="7" id="KW-1185">Reference proteome</keyword>
<keyword evidence="2" id="KW-0238">DNA-binding</keyword>
<dbReference type="InterPro" id="IPR036864">
    <property type="entry name" value="Zn2-C6_fun-type_DNA-bd_sf"/>
</dbReference>
<sequence>MDHLDGPRKPTHRRSRRGCGNCKLRCVKCDETRPVCRRCRAYGVSCTYTATGPLQAAVERVVTLARPVALSCWVDQADYLLSRFQMRTAGTVSHGRPRQVFQNDVVQLAHSVPYLRHAILTLVLMHDRHTLDSLRPRISLAESDHWDRALTGFNQQLSQGIRPGAPGALLTTAAILWFLVFCHIEARTPEEAWPLGGAAPGAPAWLHLTGGKEALGRWMSSSSPPDPIAEALAPIPLRPRCWGEPAELDRSPVPPAFIRLFGLSRASPGVDHAPYRDAAVEVARALYTDRPPLITMLSFVHFLRTMTPRFKRLLLDRDPRALLLLACWYGTARPLGVWWMARRAWLEGAAIGLYLERYWSEVDDIHTILASLRQCGPERESRVSREGGSSSPGVCLTGVLVENRM</sequence>
<feature type="domain" description="Zn(2)-C6 fungal-type" evidence="5">
    <location>
        <begin position="18"/>
        <end position="48"/>
    </location>
</feature>
<proteinExistence type="predicted"/>
<dbReference type="Proteomes" id="UP000188318">
    <property type="component" value="Unassembled WGS sequence"/>
</dbReference>
<accession>A0A1R3RHR2</accession>
<evidence type="ECO:0000256" key="3">
    <source>
        <dbReference type="ARBA" id="ARBA00023163"/>
    </source>
</evidence>
<keyword evidence="4" id="KW-0539">Nucleus</keyword>
<dbReference type="STRING" id="602072.A0A1R3RHR2"/>
<dbReference type="EMBL" id="KV907503">
    <property type="protein sequence ID" value="OOF94017.1"/>
    <property type="molecule type" value="Genomic_DNA"/>
</dbReference>
<dbReference type="InterPro" id="IPR053157">
    <property type="entry name" value="Sterol_Uptake_Regulator"/>
</dbReference>
<keyword evidence="3" id="KW-0804">Transcription</keyword>
<dbReference type="SUPFAM" id="SSF57701">
    <property type="entry name" value="Zn2/Cys6 DNA-binding domain"/>
    <property type="match status" value="1"/>
</dbReference>
<name>A0A1R3RHR2_ASPC5</name>
<dbReference type="GO" id="GO:0001228">
    <property type="term" value="F:DNA-binding transcription activator activity, RNA polymerase II-specific"/>
    <property type="evidence" value="ECO:0007669"/>
    <property type="project" value="TreeGrafter"/>
</dbReference>
<reference evidence="7" key="1">
    <citation type="journal article" date="2017" name="Genome Biol.">
        <title>Comparative genomics reveals high biological diversity and specific adaptations in the industrially and medically important fungal genus Aspergillus.</title>
        <authorList>
            <person name="de Vries R.P."/>
            <person name="Riley R."/>
            <person name="Wiebenga A."/>
            <person name="Aguilar-Osorio G."/>
            <person name="Amillis S."/>
            <person name="Uchima C.A."/>
            <person name="Anderluh G."/>
            <person name="Asadollahi M."/>
            <person name="Askin M."/>
            <person name="Barry K."/>
            <person name="Battaglia E."/>
            <person name="Bayram O."/>
            <person name="Benocci T."/>
            <person name="Braus-Stromeyer S.A."/>
            <person name="Caldana C."/>
            <person name="Canovas D."/>
            <person name="Cerqueira G.C."/>
            <person name="Chen F."/>
            <person name="Chen W."/>
            <person name="Choi C."/>
            <person name="Clum A."/>
            <person name="Dos Santos R.A."/>
            <person name="Damasio A.R."/>
            <person name="Diallinas G."/>
            <person name="Emri T."/>
            <person name="Fekete E."/>
            <person name="Flipphi M."/>
            <person name="Freyberg S."/>
            <person name="Gallo A."/>
            <person name="Gournas C."/>
            <person name="Habgood R."/>
            <person name="Hainaut M."/>
            <person name="Harispe M.L."/>
            <person name="Henrissat B."/>
            <person name="Hilden K.S."/>
            <person name="Hope R."/>
            <person name="Hossain A."/>
            <person name="Karabika E."/>
            <person name="Karaffa L."/>
            <person name="Karanyi Z."/>
            <person name="Krasevec N."/>
            <person name="Kuo A."/>
            <person name="Kusch H."/>
            <person name="LaButti K."/>
            <person name="Lagendijk E.L."/>
            <person name="Lapidus A."/>
            <person name="Levasseur A."/>
            <person name="Lindquist E."/>
            <person name="Lipzen A."/>
            <person name="Logrieco A.F."/>
            <person name="MacCabe A."/>
            <person name="Maekelae M.R."/>
            <person name="Malavazi I."/>
            <person name="Melin P."/>
            <person name="Meyer V."/>
            <person name="Mielnichuk N."/>
            <person name="Miskei M."/>
            <person name="Molnar A.P."/>
            <person name="Mule G."/>
            <person name="Ngan C.Y."/>
            <person name="Orejas M."/>
            <person name="Orosz E."/>
            <person name="Ouedraogo J.P."/>
            <person name="Overkamp K.M."/>
            <person name="Park H.-S."/>
            <person name="Perrone G."/>
            <person name="Piumi F."/>
            <person name="Punt P.J."/>
            <person name="Ram A.F."/>
            <person name="Ramon A."/>
            <person name="Rauscher S."/>
            <person name="Record E."/>
            <person name="Riano-Pachon D.M."/>
            <person name="Robert V."/>
            <person name="Roehrig J."/>
            <person name="Ruller R."/>
            <person name="Salamov A."/>
            <person name="Salih N.S."/>
            <person name="Samson R.A."/>
            <person name="Sandor E."/>
            <person name="Sanguinetti M."/>
            <person name="Schuetze T."/>
            <person name="Sepcic K."/>
            <person name="Shelest E."/>
            <person name="Sherlock G."/>
            <person name="Sophianopoulou V."/>
            <person name="Squina F.M."/>
            <person name="Sun H."/>
            <person name="Susca A."/>
            <person name="Todd R.B."/>
            <person name="Tsang A."/>
            <person name="Unkles S.E."/>
            <person name="van de Wiele N."/>
            <person name="van Rossen-Uffink D."/>
            <person name="Oliveira J.V."/>
            <person name="Vesth T.C."/>
            <person name="Visser J."/>
            <person name="Yu J.-H."/>
            <person name="Zhou M."/>
            <person name="Andersen M.R."/>
            <person name="Archer D.B."/>
            <person name="Baker S.E."/>
            <person name="Benoit I."/>
            <person name="Brakhage A.A."/>
            <person name="Braus G.H."/>
            <person name="Fischer R."/>
            <person name="Frisvad J.C."/>
            <person name="Goldman G.H."/>
            <person name="Houbraken J."/>
            <person name="Oakley B."/>
            <person name="Pocsi I."/>
            <person name="Scazzocchio C."/>
            <person name="Seiboth B."/>
            <person name="vanKuyk P.A."/>
            <person name="Wortman J."/>
            <person name="Dyer P.S."/>
            <person name="Grigoriev I.V."/>
        </authorList>
    </citation>
    <scope>NUCLEOTIDE SEQUENCE [LARGE SCALE GENOMIC DNA]</scope>
    <source>
        <strain evidence="7">ITEM 5010</strain>
    </source>
</reference>
<dbReference type="PANTHER" id="PTHR47784">
    <property type="entry name" value="STEROL UPTAKE CONTROL PROTEIN 2"/>
    <property type="match status" value="1"/>
</dbReference>
<evidence type="ECO:0000256" key="4">
    <source>
        <dbReference type="ARBA" id="ARBA00023242"/>
    </source>
</evidence>
<evidence type="ECO:0000256" key="2">
    <source>
        <dbReference type="ARBA" id="ARBA00023125"/>
    </source>
</evidence>
<dbReference type="GO" id="GO:0008270">
    <property type="term" value="F:zinc ion binding"/>
    <property type="evidence" value="ECO:0007669"/>
    <property type="project" value="InterPro"/>
</dbReference>